<comment type="caution">
    <text evidence="3">The sequence shown here is derived from an EMBL/GenBank/DDBJ whole genome shotgun (WGS) entry which is preliminary data.</text>
</comment>
<organism evidence="3 4">
    <name type="scientific">Priestia iocasae</name>
    <dbReference type="NCBI Taxonomy" id="2291674"/>
    <lineage>
        <taxon>Bacteria</taxon>
        <taxon>Bacillati</taxon>
        <taxon>Bacillota</taxon>
        <taxon>Bacilli</taxon>
        <taxon>Bacillales</taxon>
        <taxon>Bacillaceae</taxon>
        <taxon>Priestia</taxon>
    </lineage>
</organism>
<dbReference type="GO" id="GO:0016787">
    <property type="term" value="F:hydrolase activity"/>
    <property type="evidence" value="ECO:0007669"/>
    <property type="project" value="UniProtKB-KW"/>
</dbReference>
<dbReference type="RefSeq" id="WP_205186672.1">
    <property type="nucleotide sequence ID" value="NZ_JAFBFC010000003.1"/>
</dbReference>
<sequence>MKNILKIGCVGLIVIVLMTMLTFVVWSRFDYTPSYELSRLVDEKNVTQKDTYYVIQPVNQQVKAGYILYPGAKVQPLAYAYYAQQLAKNGYVVAVVNFPFNMAFLSGNRADDVITDFPEVKKWFIGGHSLGGVMAANYAYKNQDNLTGVVFLASYPMNKNDFSSTNMPVLSLYGERDGLTTTSKIEETKKLLPSSTTFVEIEGGNHAQFGLYGEQRGDKKATISAEEQQDRLVRETIKWLNGY</sequence>
<name>A0ABS2QUH8_9BACI</name>
<keyword evidence="3" id="KW-0378">Hydrolase</keyword>
<accession>A0ABS2QUH8</accession>
<dbReference type="SUPFAM" id="SSF53474">
    <property type="entry name" value="alpha/beta-Hydrolases"/>
    <property type="match status" value="1"/>
</dbReference>
<evidence type="ECO:0000313" key="4">
    <source>
        <dbReference type="Proteomes" id="UP000809829"/>
    </source>
</evidence>
<keyword evidence="1" id="KW-0812">Transmembrane</keyword>
<evidence type="ECO:0000256" key="1">
    <source>
        <dbReference type="SAM" id="Phobius"/>
    </source>
</evidence>
<dbReference type="EMBL" id="JAFBFC010000003">
    <property type="protein sequence ID" value="MBM7703135.1"/>
    <property type="molecule type" value="Genomic_DNA"/>
</dbReference>
<keyword evidence="1" id="KW-0472">Membrane</keyword>
<evidence type="ECO:0000259" key="2">
    <source>
        <dbReference type="Pfam" id="PF12695"/>
    </source>
</evidence>
<dbReference type="InterPro" id="IPR029059">
    <property type="entry name" value="AB_hydrolase_5"/>
</dbReference>
<dbReference type="Gene3D" id="3.40.50.1820">
    <property type="entry name" value="alpha/beta hydrolase"/>
    <property type="match status" value="1"/>
</dbReference>
<dbReference type="InterPro" id="IPR029058">
    <property type="entry name" value="AB_hydrolase_fold"/>
</dbReference>
<dbReference type="Pfam" id="PF12695">
    <property type="entry name" value="Abhydrolase_5"/>
    <property type="match status" value="1"/>
</dbReference>
<feature type="transmembrane region" description="Helical" evidence="1">
    <location>
        <begin position="7"/>
        <end position="29"/>
    </location>
</feature>
<evidence type="ECO:0000313" key="3">
    <source>
        <dbReference type="EMBL" id="MBM7703135.1"/>
    </source>
</evidence>
<keyword evidence="1" id="KW-1133">Transmembrane helix</keyword>
<gene>
    <name evidence="3" type="ORF">JOC83_001982</name>
</gene>
<proteinExistence type="predicted"/>
<feature type="domain" description="Alpha/beta hydrolase fold-5" evidence="2">
    <location>
        <begin position="67"/>
        <end position="230"/>
    </location>
</feature>
<dbReference type="Proteomes" id="UP000809829">
    <property type="component" value="Unassembled WGS sequence"/>
</dbReference>
<protein>
    <submittedName>
        <fullName evidence="3">Dienelactone hydrolase</fullName>
    </submittedName>
</protein>
<keyword evidence="4" id="KW-1185">Reference proteome</keyword>
<reference evidence="3 4" key="1">
    <citation type="submission" date="2021-01" db="EMBL/GenBank/DDBJ databases">
        <title>Genomic Encyclopedia of Type Strains, Phase IV (KMG-IV): sequencing the most valuable type-strain genomes for metagenomic binning, comparative biology and taxonomic classification.</title>
        <authorList>
            <person name="Goeker M."/>
        </authorList>
    </citation>
    <scope>NUCLEOTIDE SEQUENCE [LARGE SCALE GENOMIC DNA]</scope>
    <source>
        <strain evidence="3 4">DSM 104297</strain>
    </source>
</reference>